<dbReference type="InterPro" id="IPR049326">
    <property type="entry name" value="Rhodopsin_dom_fungi"/>
</dbReference>
<comment type="subcellular location">
    <subcellularLocation>
        <location evidence="1">Membrane</location>
        <topology evidence="1">Multi-pass membrane protein</topology>
    </subcellularLocation>
</comment>
<feature type="compositionally biased region" description="Polar residues" evidence="6">
    <location>
        <begin position="276"/>
        <end position="292"/>
    </location>
</feature>
<evidence type="ECO:0000313" key="10">
    <source>
        <dbReference type="Proteomes" id="UP000800038"/>
    </source>
</evidence>
<feature type="transmembrane region" description="Helical" evidence="7">
    <location>
        <begin position="207"/>
        <end position="225"/>
    </location>
</feature>
<dbReference type="Pfam" id="PF20684">
    <property type="entry name" value="Fung_rhodopsin"/>
    <property type="match status" value="1"/>
</dbReference>
<sequence>MTIPVAIQNAKHIGVLITSSMSILIATVSVGLRLIAKCIGNRIDYSDYCIVAALLWNTALHACAMVLVTHGGFGLHVMEIYQRFGPDKATFFKGLMSFAMLWNATVCFSKLSVLLMYTALIPTPSMIKWARSIGALIVSWEICNIITALLICRPLAKIWDFKLLGTCGSQPDFYFAMGLINLITDAMIIILPMPYLYRLRLAWGKKLLAMFLLSIGVATWTITIYRQILLPRLNCADMTHRGVLATILSGIEPALEIALACIPLMRPLFKTRPRTNDGSGYQYSSSRRTSLFSKKGSRSEN</sequence>
<protein>
    <recommendedName>
        <fullName evidence="8">Rhodopsin domain-containing protein</fullName>
    </recommendedName>
</protein>
<evidence type="ECO:0000313" key="9">
    <source>
        <dbReference type="EMBL" id="KAF1942905.1"/>
    </source>
</evidence>
<feature type="transmembrane region" description="Helical" evidence="7">
    <location>
        <begin position="12"/>
        <end position="36"/>
    </location>
</feature>
<dbReference type="Proteomes" id="UP000800038">
    <property type="component" value="Unassembled WGS sequence"/>
</dbReference>
<keyword evidence="2 7" id="KW-0812">Transmembrane</keyword>
<dbReference type="PANTHER" id="PTHR33048:SF57">
    <property type="entry name" value="INTEGRAL MEMBRANE PROTEIN-RELATED"/>
    <property type="match status" value="1"/>
</dbReference>
<evidence type="ECO:0000256" key="6">
    <source>
        <dbReference type="SAM" id="MobiDB-lite"/>
    </source>
</evidence>
<evidence type="ECO:0000256" key="4">
    <source>
        <dbReference type="ARBA" id="ARBA00023136"/>
    </source>
</evidence>
<feature type="transmembrane region" description="Helical" evidence="7">
    <location>
        <begin position="245"/>
        <end position="265"/>
    </location>
</feature>
<evidence type="ECO:0000259" key="8">
    <source>
        <dbReference type="Pfam" id="PF20684"/>
    </source>
</evidence>
<dbReference type="GO" id="GO:0016020">
    <property type="term" value="C:membrane"/>
    <property type="evidence" value="ECO:0007669"/>
    <property type="project" value="UniProtKB-SubCell"/>
</dbReference>
<evidence type="ECO:0000256" key="7">
    <source>
        <dbReference type="SAM" id="Phobius"/>
    </source>
</evidence>
<dbReference type="EMBL" id="ML976030">
    <property type="protein sequence ID" value="KAF1942905.1"/>
    <property type="molecule type" value="Genomic_DNA"/>
</dbReference>
<keyword evidence="4 7" id="KW-0472">Membrane</keyword>
<dbReference type="OrthoDB" id="3934549at2759"/>
<keyword evidence="10" id="KW-1185">Reference proteome</keyword>
<gene>
    <name evidence="9" type="ORF">EJ02DRAFT_421705</name>
</gene>
<proteinExistence type="inferred from homology"/>
<feature type="transmembrane region" description="Helical" evidence="7">
    <location>
        <begin position="133"/>
        <end position="153"/>
    </location>
</feature>
<evidence type="ECO:0000256" key="2">
    <source>
        <dbReference type="ARBA" id="ARBA00022692"/>
    </source>
</evidence>
<dbReference type="AlphaFoldDB" id="A0A6A5SQJ0"/>
<feature type="domain" description="Rhodopsin" evidence="8">
    <location>
        <begin position="32"/>
        <end position="270"/>
    </location>
</feature>
<feature type="transmembrane region" description="Helical" evidence="7">
    <location>
        <begin position="48"/>
        <end position="75"/>
    </location>
</feature>
<evidence type="ECO:0000256" key="1">
    <source>
        <dbReference type="ARBA" id="ARBA00004141"/>
    </source>
</evidence>
<comment type="similarity">
    <text evidence="5">Belongs to the SAT4 family.</text>
</comment>
<feature type="transmembrane region" description="Helical" evidence="7">
    <location>
        <begin position="173"/>
        <end position="195"/>
    </location>
</feature>
<organism evidence="9 10">
    <name type="scientific">Clathrospora elynae</name>
    <dbReference type="NCBI Taxonomy" id="706981"/>
    <lineage>
        <taxon>Eukaryota</taxon>
        <taxon>Fungi</taxon>
        <taxon>Dikarya</taxon>
        <taxon>Ascomycota</taxon>
        <taxon>Pezizomycotina</taxon>
        <taxon>Dothideomycetes</taxon>
        <taxon>Pleosporomycetidae</taxon>
        <taxon>Pleosporales</taxon>
        <taxon>Diademaceae</taxon>
        <taxon>Clathrospora</taxon>
    </lineage>
</organism>
<evidence type="ECO:0000256" key="3">
    <source>
        <dbReference type="ARBA" id="ARBA00022989"/>
    </source>
</evidence>
<dbReference type="InterPro" id="IPR052337">
    <property type="entry name" value="SAT4-like"/>
</dbReference>
<dbReference type="PANTHER" id="PTHR33048">
    <property type="entry name" value="PTH11-LIKE INTEGRAL MEMBRANE PROTEIN (AFU_ORTHOLOGUE AFUA_5G11245)"/>
    <property type="match status" value="1"/>
</dbReference>
<feature type="transmembrane region" description="Helical" evidence="7">
    <location>
        <begin position="95"/>
        <end position="121"/>
    </location>
</feature>
<name>A0A6A5SQJ0_9PLEO</name>
<feature type="region of interest" description="Disordered" evidence="6">
    <location>
        <begin position="276"/>
        <end position="301"/>
    </location>
</feature>
<keyword evidence="3 7" id="KW-1133">Transmembrane helix</keyword>
<reference evidence="9" key="1">
    <citation type="journal article" date="2020" name="Stud. Mycol.">
        <title>101 Dothideomycetes genomes: a test case for predicting lifestyles and emergence of pathogens.</title>
        <authorList>
            <person name="Haridas S."/>
            <person name="Albert R."/>
            <person name="Binder M."/>
            <person name="Bloem J."/>
            <person name="Labutti K."/>
            <person name="Salamov A."/>
            <person name="Andreopoulos B."/>
            <person name="Baker S."/>
            <person name="Barry K."/>
            <person name="Bills G."/>
            <person name="Bluhm B."/>
            <person name="Cannon C."/>
            <person name="Castanera R."/>
            <person name="Culley D."/>
            <person name="Daum C."/>
            <person name="Ezra D."/>
            <person name="Gonzalez J."/>
            <person name="Henrissat B."/>
            <person name="Kuo A."/>
            <person name="Liang C."/>
            <person name="Lipzen A."/>
            <person name="Lutzoni F."/>
            <person name="Magnuson J."/>
            <person name="Mondo S."/>
            <person name="Nolan M."/>
            <person name="Ohm R."/>
            <person name="Pangilinan J."/>
            <person name="Park H.-J."/>
            <person name="Ramirez L."/>
            <person name="Alfaro M."/>
            <person name="Sun H."/>
            <person name="Tritt A."/>
            <person name="Yoshinaga Y."/>
            <person name="Zwiers L.-H."/>
            <person name="Turgeon B."/>
            <person name="Goodwin S."/>
            <person name="Spatafora J."/>
            <person name="Crous P."/>
            <person name="Grigoriev I."/>
        </authorList>
    </citation>
    <scope>NUCLEOTIDE SEQUENCE</scope>
    <source>
        <strain evidence="9">CBS 161.51</strain>
    </source>
</reference>
<evidence type="ECO:0000256" key="5">
    <source>
        <dbReference type="ARBA" id="ARBA00038359"/>
    </source>
</evidence>
<accession>A0A6A5SQJ0</accession>